<dbReference type="InterPro" id="IPR023214">
    <property type="entry name" value="HAD_sf"/>
</dbReference>
<dbReference type="GO" id="GO:0006281">
    <property type="term" value="P:DNA repair"/>
    <property type="evidence" value="ECO:0007669"/>
    <property type="project" value="TreeGrafter"/>
</dbReference>
<organism evidence="2 3">
    <name type="scientific">Halopseudomonas litoralis</name>
    <dbReference type="NCBI Taxonomy" id="797277"/>
    <lineage>
        <taxon>Bacteria</taxon>
        <taxon>Pseudomonadati</taxon>
        <taxon>Pseudomonadota</taxon>
        <taxon>Gammaproteobacteria</taxon>
        <taxon>Pseudomonadales</taxon>
        <taxon>Pseudomonadaceae</taxon>
        <taxon>Halopseudomonas</taxon>
    </lineage>
</organism>
<dbReference type="CDD" id="cd01427">
    <property type="entry name" value="HAD_like"/>
    <property type="match status" value="1"/>
</dbReference>
<dbReference type="NCBIfam" id="NF011564">
    <property type="entry name" value="PRK14988.1"/>
    <property type="match status" value="1"/>
</dbReference>
<evidence type="ECO:0000313" key="3">
    <source>
        <dbReference type="Proteomes" id="UP000243426"/>
    </source>
</evidence>
<dbReference type="InterPro" id="IPR050155">
    <property type="entry name" value="HAD-like_hydrolase_sf"/>
</dbReference>
<dbReference type="Pfam" id="PF00702">
    <property type="entry name" value="Hydrolase"/>
    <property type="match status" value="1"/>
</dbReference>
<dbReference type="RefSeq" id="WP_090274076.1">
    <property type="nucleotide sequence ID" value="NZ_LT629748.1"/>
</dbReference>
<dbReference type="SFLD" id="SFLDS00003">
    <property type="entry name" value="Haloacid_Dehalogenase"/>
    <property type="match status" value="1"/>
</dbReference>
<dbReference type="OrthoDB" id="9773910at2"/>
<name>A0A1H1URJ7_9GAMM</name>
<dbReference type="InterPro" id="IPR006439">
    <property type="entry name" value="HAD-SF_hydro_IA"/>
</dbReference>
<keyword evidence="1" id="KW-0479">Metal-binding</keyword>
<dbReference type="InterPro" id="IPR036412">
    <property type="entry name" value="HAD-like_sf"/>
</dbReference>
<dbReference type="PANTHER" id="PTHR43434">
    <property type="entry name" value="PHOSPHOGLYCOLATE PHOSPHATASE"/>
    <property type="match status" value="1"/>
</dbReference>
<dbReference type="SFLD" id="SFLDG01129">
    <property type="entry name" value="C1.5:_HAD__Beta-PGM__Phosphata"/>
    <property type="match status" value="1"/>
</dbReference>
<dbReference type="EMBL" id="LT629748">
    <property type="protein sequence ID" value="SDS74881.1"/>
    <property type="molecule type" value="Genomic_DNA"/>
</dbReference>
<dbReference type="GO" id="GO:0008967">
    <property type="term" value="F:phosphoglycolate phosphatase activity"/>
    <property type="evidence" value="ECO:0007669"/>
    <property type="project" value="TreeGrafter"/>
</dbReference>
<reference evidence="3" key="1">
    <citation type="submission" date="2016-10" db="EMBL/GenBank/DDBJ databases">
        <authorList>
            <person name="Varghese N."/>
            <person name="Submissions S."/>
        </authorList>
    </citation>
    <scope>NUCLEOTIDE SEQUENCE [LARGE SCALE GENOMIC DNA]</scope>
    <source>
        <strain evidence="3">2SM5</strain>
    </source>
</reference>
<dbReference type="AlphaFoldDB" id="A0A1H1URJ7"/>
<dbReference type="PRINTS" id="PR00413">
    <property type="entry name" value="HADHALOGNASE"/>
</dbReference>
<dbReference type="GO" id="GO:0005829">
    <property type="term" value="C:cytosol"/>
    <property type="evidence" value="ECO:0007669"/>
    <property type="project" value="TreeGrafter"/>
</dbReference>
<dbReference type="NCBIfam" id="TIGR01509">
    <property type="entry name" value="HAD-SF-IA-v3"/>
    <property type="match status" value="1"/>
</dbReference>
<gene>
    <name evidence="2" type="ORF">SAMN05216198_2679</name>
</gene>
<dbReference type="SUPFAM" id="SSF56784">
    <property type="entry name" value="HAD-like"/>
    <property type="match status" value="1"/>
</dbReference>
<keyword evidence="2" id="KW-0378">Hydrolase</keyword>
<dbReference type="Proteomes" id="UP000243426">
    <property type="component" value="Chromosome I"/>
</dbReference>
<keyword evidence="3" id="KW-1185">Reference proteome</keyword>
<accession>A0A1H1URJ7</accession>
<sequence length="229" mass="26658">MIAAHSVKTQPPMLNWNTIDTVLLDMDGTLLDLHFDNHFWVEYLPQRYAEHHGQSLIWAKAEIHPLMERIQGKLDWYCLDFWTRELGLPIVQLKREIAHLISLRADADTFLRALQCSGRQVVLITNAHRDSLSLKMERVELRTYFQRLISSHDFGFPKEEQAFWHALRGEVEFDPERTLFIDDGLNILRAAREFGIAQLLAVRQPDSKGALRDTEEFDAVEDFGSLYQP</sequence>
<protein>
    <submittedName>
        <fullName evidence="2">Putative hydrolase of the HAD superfamily</fullName>
    </submittedName>
</protein>
<evidence type="ECO:0000256" key="1">
    <source>
        <dbReference type="ARBA" id="ARBA00022723"/>
    </source>
</evidence>
<dbReference type="Gene3D" id="3.40.50.1000">
    <property type="entry name" value="HAD superfamily/HAD-like"/>
    <property type="match status" value="1"/>
</dbReference>
<dbReference type="PANTHER" id="PTHR43434:SF3">
    <property type="entry name" value="GMP_IMP NUCLEOTIDASE YRFG"/>
    <property type="match status" value="1"/>
</dbReference>
<proteinExistence type="predicted"/>
<dbReference type="GO" id="GO:0046872">
    <property type="term" value="F:metal ion binding"/>
    <property type="evidence" value="ECO:0007669"/>
    <property type="project" value="UniProtKB-KW"/>
</dbReference>
<evidence type="ECO:0000313" key="2">
    <source>
        <dbReference type="EMBL" id="SDS74881.1"/>
    </source>
</evidence>
<dbReference type="STRING" id="797277.SAMN05216198_2679"/>